<dbReference type="Pfam" id="PF13305">
    <property type="entry name" value="TetR_C_33"/>
    <property type="match status" value="1"/>
</dbReference>
<gene>
    <name evidence="6" type="ORF">GIS00_13265</name>
</gene>
<dbReference type="AlphaFoldDB" id="A0A7K1FNM3"/>
<dbReference type="Pfam" id="PF00440">
    <property type="entry name" value="TetR_N"/>
    <property type="match status" value="1"/>
</dbReference>
<dbReference type="Gene3D" id="1.10.357.10">
    <property type="entry name" value="Tetracycline Repressor, domain 2"/>
    <property type="match status" value="1"/>
</dbReference>
<dbReference type="SUPFAM" id="SSF46689">
    <property type="entry name" value="Homeodomain-like"/>
    <property type="match status" value="1"/>
</dbReference>
<dbReference type="InterPro" id="IPR025996">
    <property type="entry name" value="MT1864/Rv1816-like_C"/>
</dbReference>
<evidence type="ECO:0000256" key="1">
    <source>
        <dbReference type="ARBA" id="ARBA00023015"/>
    </source>
</evidence>
<keyword evidence="3" id="KW-0804">Transcription</keyword>
<name>A0A7K1FNM3_9ACTN</name>
<dbReference type="InterPro" id="IPR009057">
    <property type="entry name" value="Homeodomain-like_sf"/>
</dbReference>
<dbReference type="InterPro" id="IPR001647">
    <property type="entry name" value="HTH_TetR"/>
</dbReference>
<feature type="domain" description="HTH tetR-type" evidence="5">
    <location>
        <begin position="31"/>
        <end position="91"/>
    </location>
</feature>
<proteinExistence type="predicted"/>
<evidence type="ECO:0000259" key="5">
    <source>
        <dbReference type="PROSITE" id="PS50977"/>
    </source>
</evidence>
<evidence type="ECO:0000256" key="2">
    <source>
        <dbReference type="ARBA" id="ARBA00023125"/>
    </source>
</evidence>
<dbReference type="PANTHER" id="PTHR30055">
    <property type="entry name" value="HTH-TYPE TRANSCRIPTIONAL REGULATOR RUTR"/>
    <property type="match status" value="1"/>
</dbReference>
<sequence>MNKVALRVTVSSEGSPAPRIETVISRADSAAATRDALLEAAGALLDEGGPDAVTLRAVGARAGVSRGAPYGHFRDKEDLLTAVAVEAWTVVAVSLENLRGSADLSPRERLRQALLAMVDLGRHRPHLYARMFVIPAGDPEAVVRAAGRSQDAFLEIVGDVLGSDMVGPADSRRYGALLLTGVHGITGMEISGHLGTPKWGVSGEDLVDLLVDTIDR</sequence>
<dbReference type="PRINTS" id="PR00455">
    <property type="entry name" value="HTHTETR"/>
</dbReference>
<dbReference type="InterPro" id="IPR036271">
    <property type="entry name" value="Tet_transcr_reg_TetR-rel_C_sf"/>
</dbReference>
<dbReference type="InterPro" id="IPR050109">
    <property type="entry name" value="HTH-type_TetR-like_transc_reg"/>
</dbReference>
<organism evidence="6 7">
    <name type="scientific">Nakamurella alba</name>
    <dbReference type="NCBI Taxonomy" id="2665158"/>
    <lineage>
        <taxon>Bacteria</taxon>
        <taxon>Bacillati</taxon>
        <taxon>Actinomycetota</taxon>
        <taxon>Actinomycetes</taxon>
        <taxon>Nakamurellales</taxon>
        <taxon>Nakamurellaceae</taxon>
        <taxon>Nakamurella</taxon>
    </lineage>
</organism>
<dbReference type="GO" id="GO:0003700">
    <property type="term" value="F:DNA-binding transcription factor activity"/>
    <property type="evidence" value="ECO:0007669"/>
    <property type="project" value="TreeGrafter"/>
</dbReference>
<feature type="DNA-binding region" description="H-T-H motif" evidence="4">
    <location>
        <begin position="54"/>
        <end position="73"/>
    </location>
</feature>
<comment type="caution">
    <text evidence="6">The sequence shown here is derived from an EMBL/GenBank/DDBJ whole genome shotgun (WGS) entry which is preliminary data.</text>
</comment>
<accession>A0A7K1FNM3</accession>
<evidence type="ECO:0000313" key="7">
    <source>
        <dbReference type="Proteomes" id="UP000460221"/>
    </source>
</evidence>
<dbReference type="GO" id="GO:0000976">
    <property type="term" value="F:transcription cis-regulatory region binding"/>
    <property type="evidence" value="ECO:0007669"/>
    <property type="project" value="TreeGrafter"/>
</dbReference>
<dbReference type="SUPFAM" id="SSF48498">
    <property type="entry name" value="Tetracyclin repressor-like, C-terminal domain"/>
    <property type="match status" value="1"/>
</dbReference>
<dbReference type="EMBL" id="WLYK01000005">
    <property type="protein sequence ID" value="MTD14909.1"/>
    <property type="molecule type" value="Genomic_DNA"/>
</dbReference>
<keyword evidence="1" id="KW-0805">Transcription regulation</keyword>
<evidence type="ECO:0000256" key="4">
    <source>
        <dbReference type="PROSITE-ProRule" id="PRU00335"/>
    </source>
</evidence>
<evidence type="ECO:0000313" key="6">
    <source>
        <dbReference type="EMBL" id="MTD14909.1"/>
    </source>
</evidence>
<keyword evidence="2 4" id="KW-0238">DNA-binding</keyword>
<evidence type="ECO:0000256" key="3">
    <source>
        <dbReference type="ARBA" id="ARBA00023163"/>
    </source>
</evidence>
<dbReference type="PROSITE" id="PS50977">
    <property type="entry name" value="HTH_TETR_2"/>
    <property type="match status" value="1"/>
</dbReference>
<protein>
    <submittedName>
        <fullName evidence="6">TetR family transcriptional regulator</fullName>
    </submittedName>
</protein>
<keyword evidence="7" id="KW-1185">Reference proteome</keyword>
<dbReference type="Proteomes" id="UP000460221">
    <property type="component" value="Unassembled WGS sequence"/>
</dbReference>
<dbReference type="PANTHER" id="PTHR30055:SF234">
    <property type="entry name" value="HTH-TYPE TRANSCRIPTIONAL REGULATOR BETI"/>
    <property type="match status" value="1"/>
</dbReference>
<reference evidence="6 7" key="1">
    <citation type="submission" date="2019-11" db="EMBL/GenBank/DDBJ databases">
        <authorList>
            <person name="Jiang L.-Q."/>
        </authorList>
    </citation>
    <scope>NUCLEOTIDE SEQUENCE [LARGE SCALE GENOMIC DNA]</scope>
    <source>
        <strain evidence="6 7">YIM 132087</strain>
    </source>
</reference>